<evidence type="ECO:0000259" key="2">
    <source>
        <dbReference type="Pfam" id="PF07811"/>
    </source>
</evidence>
<reference evidence="3" key="1">
    <citation type="submission" date="2022-04" db="EMBL/GenBank/DDBJ databases">
        <title>Shinella lacus sp. nov., a novel member of the genus Shinella from water.</title>
        <authorList>
            <person name="Deng Y."/>
        </authorList>
    </citation>
    <scope>NUCLEOTIDE SEQUENCE</scope>
    <source>
        <strain evidence="3">JCM 31239</strain>
    </source>
</reference>
<proteinExistence type="predicted"/>
<accession>A0ABT8XCP9</accession>
<keyword evidence="1" id="KW-0812">Transmembrane</keyword>
<dbReference type="InterPro" id="IPR012495">
    <property type="entry name" value="TadE-like_dom"/>
</dbReference>
<keyword evidence="1" id="KW-1133">Transmembrane helix</keyword>
<keyword evidence="4" id="KW-1185">Reference proteome</keyword>
<dbReference type="EMBL" id="WHSC02000004">
    <property type="protein sequence ID" value="MDO6121511.1"/>
    <property type="molecule type" value="Genomic_DNA"/>
</dbReference>
<dbReference type="Proteomes" id="UP001177080">
    <property type="component" value="Unassembled WGS sequence"/>
</dbReference>
<sequence>MGGVLLKLRRLIEDRRGVGAIEFAIVAPLLVVAYVAAFEISVAVTVMRKVNRASSTVSDLLTQSQSTNVATLDTMKEVTKTVIAPFTQDGYSLKITGIAVAADGKATVAWSRDQSAGKPYATGATVTLPSTLDAKSTFIVRTELVVPHRVLLMMPSLASTFNKVNLSKTSYFRQRTGEKISCTDC</sequence>
<evidence type="ECO:0000313" key="4">
    <source>
        <dbReference type="Proteomes" id="UP001177080"/>
    </source>
</evidence>
<dbReference type="Pfam" id="PF07811">
    <property type="entry name" value="TadE"/>
    <property type="match status" value="1"/>
</dbReference>
<evidence type="ECO:0000256" key="1">
    <source>
        <dbReference type="SAM" id="Phobius"/>
    </source>
</evidence>
<comment type="caution">
    <text evidence="3">The sequence shown here is derived from an EMBL/GenBank/DDBJ whole genome shotgun (WGS) entry which is preliminary data.</text>
</comment>
<evidence type="ECO:0000313" key="3">
    <source>
        <dbReference type="EMBL" id="MDO6121511.1"/>
    </source>
</evidence>
<keyword evidence="1" id="KW-0472">Membrane</keyword>
<feature type="domain" description="TadE-like" evidence="2">
    <location>
        <begin position="17"/>
        <end position="56"/>
    </location>
</feature>
<name>A0ABT8XCP9_9HYPH</name>
<protein>
    <submittedName>
        <fullName evidence="3">Pilus assembly protein</fullName>
    </submittedName>
</protein>
<gene>
    <name evidence="3" type="ORF">GB928_009995</name>
</gene>
<dbReference type="RefSeq" id="WP_244761568.1">
    <property type="nucleotide sequence ID" value="NZ_JALJCJ010000003.1"/>
</dbReference>
<organism evidence="3 4">
    <name type="scientific">Shinella curvata</name>
    <dbReference type="NCBI Taxonomy" id="1817964"/>
    <lineage>
        <taxon>Bacteria</taxon>
        <taxon>Pseudomonadati</taxon>
        <taxon>Pseudomonadota</taxon>
        <taxon>Alphaproteobacteria</taxon>
        <taxon>Hyphomicrobiales</taxon>
        <taxon>Rhizobiaceae</taxon>
        <taxon>Shinella</taxon>
    </lineage>
</organism>
<feature type="transmembrane region" description="Helical" evidence="1">
    <location>
        <begin position="20"/>
        <end position="46"/>
    </location>
</feature>